<evidence type="ECO:0000313" key="1">
    <source>
        <dbReference type="EMBL" id="MBB6504691.1"/>
    </source>
</evidence>
<evidence type="ECO:0000313" key="2">
    <source>
        <dbReference type="Proteomes" id="UP000522313"/>
    </source>
</evidence>
<sequence>MIELDRLRTGRLLGVGRAAAVLPRPAARVRRPIACNNALRARAIDAPAMARLERAALSEDAPGMGAAILPFSQFLPPKPGAL</sequence>
<gene>
    <name evidence="1" type="ORF">F4693_001664</name>
</gene>
<accession>A0A7X0MN32</accession>
<dbReference type="EMBL" id="JACHBT010000007">
    <property type="protein sequence ID" value="MBB6504691.1"/>
    <property type="molecule type" value="Genomic_DNA"/>
</dbReference>
<dbReference type="AlphaFoldDB" id="A0A7X0MN32"/>
<dbReference type="RefSeq" id="WP_260396523.1">
    <property type="nucleotide sequence ID" value="NZ_JACHBT010000007.1"/>
</dbReference>
<organism evidence="1 2">
    <name type="scientific">Sphingomonas endophytica</name>
    <dbReference type="NCBI Taxonomy" id="869719"/>
    <lineage>
        <taxon>Bacteria</taxon>
        <taxon>Pseudomonadati</taxon>
        <taxon>Pseudomonadota</taxon>
        <taxon>Alphaproteobacteria</taxon>
        <taxon>Sphingomonadales</taxon>
        <taxon>Sphingomonadaceae</taxon>
        <taxon>Sphingomonas</taxon>
    </lineage>
</organism>
<name>A0A7X0MN32_9SPHN</name>
<protein>
    <submittedName>
        <fullName evidence="1">Uncharacterized protein</fullName>
    </submittedName>
</protein>
<comment type="caution">
    <text evidence="1">The sequence shown here is derived from an EMBL/GenBank/DDBJ whole genome shotgun (WGS) entry which is preliminary data.</text>
</comment>
<proteinExistence type="predicted"/>
<dbReference type="Proteomes" id="UP000522313">
    <property type="component" value="Unassembled WGS sequence"/>
</dbReference>
<reference evidence="1 2" key="1">
    <citation type="submission" date="2020-08" db="EMBL/GenBank/DDBJ databases">
        <title>The Agave Microbiome: Exploring the role of microbial communities in plant adaptations to desert environments.</title>
        <authorList>
            <person name="Partida-Martinez L.P."/>
        </authorList>
    </citation>
    <scope>NUCLEOTIDE SEQUENCE [LARGE SCALE GENOMIC DNA]</scope>
    <source>
        <strain evidence="1 2">AS3.13</strain>
    </source>
</reference>
<reference evidence="1 2" key="2">
    <citation type="submission" date="2020-08" db="EMBL/GenBank/DDBJ databases">
        <authorList>
            <person name="Partida-Martinez L."/>
            <person name="Huntemann M."/>
            <person name="Clum A."/>
            <person name="Wang J."/>
            <person name="Palaniappan K."/>
            <person name="Ritter S."/>
            <person name="Chen I.-M."/>
            <person name="Stamatis D."/>
            <person name="Reddy T."/>
            <person name="O'Malley R."/>
            <person name="Daum C."/>
            <person name="Shapiro N."/>
            <person name="Ivanova N."/>
            <person name="Kyrpides N."/>
            <person name="Woyke T."/>
        </authorList>
    </citation>
    <scope>NUCLEOTIDE SEQUENCE [LARGE SCALE GENOMIC DNA]</scope>
    <source>
        <strain evidence="1 2">AS3.13</strain>
    </source>
</reference>